<evidence type="ECO:0000256" key="3">
    <source>
        <dbReference type="ARBA" id="ARBA00022475"/>
    </source>
</evidence>
<feature type="domain" description="ABC transmembrane type-1" evidence="8">
    <location>
        <begin position="77"/>
        <end position="267"/>
    </location>
</feature>
<comment type="subcellular location">
    <subcellularLocation>
        <location evidence="1 7">Cell membrane</location>
        <topology evidence="1 7">Multi-pass membrane protein</topology>
    </subcellularLocation>
</comment>
<evidence type="ECO:0000256" key="4">
    <source>
        <dbReference type="ARBA" id="ARBA00022692"/>
    </source>
</evidence>
<comment type="similarity">
    <text evidence="7">Belongs to the binding-protein-dependent transport system permease family.</text>
</comment>
<dbReference type="Proteomes" id="UP000006546">
    <property type="component" value="Chromosome"/>
</dbReference>
<dbReference type="eggNOG" id="COG0395">
    <property type="taxonomic scope" value="Bacteria"/>
</dbReference>
<evidence type="ECO:0000256" key="1">
    <source>
        <dbReference type="ARBA" id="ARBA00004651"/>
    </source>
</evidence>
<dbReference type="KEGG" id="tbe:Trebr_1445"/>
<gene>
    <name evidence="9" type="ordered locus">Trebr_1445</name>
</gene>
<sequence>MSVSAVRRSGQNKLTTALVYIVLGFLTVFFIFPFYWIVTGSLKLQYVAVQVPPEFFPLQPTFENWTLLFKQPAARWLANSFVISICTMLLVCVSSSLAGYVLAKKHFIGCKQIFWMFIAAMCLPKQVILIPLVQLVASWGFSDTLIACILPAVGWPFGIFLMKQFTQTLPTELLEAARMDGYGEFKTFTRIVAPLVKPGIAALAIFTFIQSWNDYFSQLIFLNSRNNMTLPLGLATLQLNEFSSNYGLLMAGATLASVPMIAIFLLFQKSFTQGITMGAVKG</sequence>
<dbReference type="SUPFAM" id="SSF161098">
    <property type="entry name" value="MetI-like"/>
    <property type="match status" value="1"/>
</dbReference>
<evidence type="ECO:0000256" key="5">
    <source>
        <dbReference type="ARBA" id="ARBA00022989"/>
    </source>
</evidence>
<keyword evidence="10" id="KW-1185">Reference proteome</keyword>
<evidence type="ECO:0000259" key="8">
    <source>
        <dbReference type="PROSITE" id="PS50928"/>
    </source>
</evidence>
<dbReference type="STRING" id="906968.Trebr_1445"/>
<keyword evidence="3" id="KW-1003">Cell membrane</keyword>
<dbReference type="PANTHER" id="PTHR43744">
    <property type="entry name" value="ABC TRANSPORTER PERMEASE PROTEIN MG189-RELATED-RELATED"/>
    <property type="match status" value="1"/>
</dbReference>
<dbReference type="GO" id="GO:0005886">
    <property type="term" value="C:plasma membrane"/>
    <property type="evidence" value="ECO:0007669"/>
    <property type="project" value="UniProtKB-SubCell"/>
</dbReference>
<accession>F4LNA4</accession>
<keyword evidence="5 7" id="KW-1133">Transmembrane helix</keyword>
<dbReference type="InterPro" id="IPR035906">
    <property type="entry name" value="MetI-like_sf"/>
</dbReference>
<feature type="transmembrane region" description="Helical" evidence="7">
    <location>
        <begin position="246"/>
        <end position="267"/>
    </location>
</feature>
<dbReference type="EMBL" id="CP002696">
    <property type="protein sequence ID" value="AEE16869.1"/>
    <property type="molecule type" value="Genomic_DNA"/>
</dbReference>
<evidence type="ECO:0000256" key="7">
    <source>
        <dbReference type="RuleBase" id="RU363032"/>
    </source>
</evidence>
<dbReference type="AlphaFoldDB" id="F4LNA4"/>
<dbReference type="Pfam" id="PF00528">
    <property type="entry name" value="BPD_transp_1"/>
    <property type="match status" value="1"/>
</dbReference>
<dbReference type="OrthoDB" id="9773467at2"/>
<evidence type="ECO:0000256" key="6">
    <source>
        <dbReference type="ARBA" id="ARBA00023136"/>
    </source>
</evidence>
<feature type="transmembrane region" description="Helical" evidence="7">
    <location>
        <begin position="139"/>
        <end position="161"/>
    </location>
</feature>
<reference evidence="10" key="1">
    <citation type="submission" date="2011-04" db="EMBL/GenBank/DDBJ databases">
        <title>The complete genome of Treponema brennaborense DSM 12168.</title>
        <authorList>
            <person name="Lucas S."/>
            <person name="Han J."/>
            <person name="Lapidus A."/>
            <person name="Bruce D."/>
            <person name="Goodwin L."/>
            <person name="Pitluck S."/>
            <person name="Peters L."/>
            <person name="Kyrpides N."/>
            <person name="Mavromatis K."/>
            <person name="Ivanova N."/>
            <person name="Mikhailova N."/>
            <person name="Pagani I."/>
            <person name="Teshima H."/>
            <person name="Detter J.C."/>
            <person name="Tapia R."/>
            <person name="Han C."/>
            <person name="Land M."/>
            <person name="Hauser L."/>
            <person name="Markowitz V."/>
            <person name="Cheng J.-F."/>
            <person name="Hugenholtz P."/>
            <person name="Woyke T."/>
            <person name="Wu D."/>
            <person name="Gronow S."/>
            <person name="Wellnitz S."/>
            <person name="Brambilla E."/>
            <person name="Klenk H.-P."/>
            <person name="Eisen J.A."/>
        </authorList>
    </citation>
    <scope>NUCLEOTIDE SEQUENCE [LARGE SCALE GENOMIC DNA]</scope>
    <source>
        <strain evidence="10">DSM 12168 / CIP 105900 / DD5/3</strain>
    </source>
</reference>
<keyword evidence="4 7" id="KW-0812">Transmembrane</keyword>
<evidence type="ECO:0000256" key="2">
    <source>
        <dbReference type="ARBA" id="ARBA00022448"/>
    </source>
</evidence>
<feature type="transmembrane region" description="Helical" evidence="7">
    <location>
        <begin position="17"/>
        <end position="38"/>
    </location>
</feature>
<dbReference type="PANTHER" id="PTHR43744:SF12">
    <property type="entry name" value="ABC TRANSPORTER PERMEASE PROTEIN MG189-RELATED"/>
    <property type="match status" value="1"/>
</dbReference>
<keyword evidence="6 7" id="KW-0472">Membrane</keyword>
<organism evidence="9 10">
    <name type="scientific">Treponema brennaborense (strain DSM 12168 / CIP 105900 / DD5/3)</name>
    <dbReference type="NCBI Taxonomy" id="906968"/>
    <lineage>
        <taxon>Bacteria</taxon>
        <taxon>Pseudomonadati</taxon>
        <taxon>Spirochaetota</taxon>
        <taxon>Spirochaetia</taxon>
        <taxon>Spirochaetales</taxon>
        <taxon>Treponemataceae</taxon>
        <taxon>Treponema</taxon>
    </lineage>
</organism>
<protein>
    <submittedName>
        <fullName evidence="9">ABC-type transporter, integral membrane subunit</fullName>
    </submittedName>
</protein>
<dbReference type="HOGENOM" id="CLU_016047_1_1_12"/>
<dbReference type="GO" id="GO:0055085">
    <property type="term" value="P:transmembrane transport"/>
    <property type="evidence" value="ECO:0007669"/>
    <property type="project" value="InterPro"/>
</dbReference>
<dbReference type="InterPro" id="IPR000515">
    <property type="entry name" value="MetI-like"/>
</dbReference>
<evidence type="ECO:0000313" key="10">
    <source>
        <dbReference type="Proteomes" id="UP000006546"/>
    </source>
</evidence>
<feature type="transmembrane region" description="Helical" evidence="7">
    <location>
        <begin position="188"/>
        <end position="209"/>
    </location>
</feature>
<proteinExistence type="inferred from homology"/>
<dbReference type="Gene3D" id="1.10.3720.10">
    <property type="entry name" value="MetI-like"/>
    <property type="match status" value="1"/>
</dbReference>
<evidence type="ECO:0000313" key="9">
    <source>
        <dbReference type="EMBL" id="AEE16869.1"/>
    </source>
</evidence>
<name>F4LNA4_TREBD</name>
<feature type="transmembrane region" description="Helical" evidence="7">
    <location>
        <begin position="76"/>
        <end position="101"/>
    </location>
</feature>
<dbReference type="PROSITE" id="PS50928">
    <property type="entry name" value="ABC_TM1"/>
    <property type="match status" value="1"/>
</dbReference>
<dbReference type="RefSeq" id="WP_013758574.1">
    <property type="nucleotide sequence ID" value="NC_015500.1"/>
</dbReference>
<dbReference type="CDD" id="cd06261">
    <property type="entry name" value="TM_PBP2"/>
    <property type="match status" value="1"/>
</dbReference>
<keyword evidence="2 7" id="KW-0813">Transport</keyword>
<feature type="transmembrane region" description="Helical" evidence="7">
    <location>
        <begin position="113"/>
        <end position="133"/>
    </location>
</feature>